<dbReference type="RefSeq" id="WP_189186972.1">
    <property type="nucleotide sequence ID" value="NZ_BMMM01000006.1"/>
</dbReference>
<keyword evidence="6 9" id="KW-1133">Transmembrane helix</keyword>
<feature type="transmembrane region" description="Helical" evidence="9">
    <location>
        <begin position="290"/>
        <end position="309"/>
    </location>
</feature>
<gene>
    <name evidence="11" type="ORF">GCM10011579_035570</name>
</gene>
<dbReference type="GO" id="GO:0009103">
    <property type="term" value="P:lipopolysaccharide biosynthetic process"/>
    <property type="evidence" value="ECO:0007669"/>
    <property type="project" value="UniProtKB-ARBA"/>
</dbReference>
<feature type="transmembrane region" description="Helical" evidence="9">
    <location>
        <begin position="183"/>
        <end position="207"/>
    </location>
</feature>
<evidence type="ECO:0000313" key="12">
    <source>
        <dbReference type="Proteomes" id="UP000600365"/>
    </source>
</evidence>
<keyword evidence="5 9" id="KW-0812">Transmembrane</keyword>
<keyword evidence="3" id="KW-0328">Glycosyltransferase</keyword>
<reference evidence="11 12" key="1">
    <citation type="journal article" date="2014" name="Int. J. Syst. Evol. Microbiol.">
        <title>Complete genome sequence of Corynebacterium casei LMG S-19264T (=DSM 44701T), isolated from a smear-ripened cheese.</title>
        <authorList>
            <consortium name="US DOE Joint Genome Institute (JGI-PGF)"/>
            <person name="Walter F."/>
            <person name="Albersmeier A."/>
            <person name="Kalinowski J."/>
            <person name="Ruckert C."/>
        </authorList>
    </citation>
    <scope>NUCLEOTIDE SEQUENCE [LARGE SCALE GENOMIC DNA]</scope>
    <source>
        <strain evidence="11 12">CGMCC 4.7111</strain>
    </source>
</reference>
<keyword evidence="7 9" id="KW-0472">Membrane</keyword>
<dbReference type="GO" id="GO:0016763">
    <property type="term" value="F:pentosyltransferase activity"/>
    <property type="evidence" value="ECO:0007669"/>
    <property type="project" value="TreeGrafter"/>
</dbReference>
<dbReference type="AlphaFoldDB" id="A0A917Y2R6"/>
<name>A0A917Y2R6_9ACTN</name>
<feature type="transmembrane region" description="Helical" evidence="9">
    <location>
        <begin position="315"/>
        <end position="337"/>
    </location>
</feature>
<dbReference type="InterPro" id="IPR050297">
    <property type="entry name" value="LipidA_mod_glycosyltrf_83"/>
</dbReference>
<evidence type="ECO:0000256" key="8">
    <source>
        <dbReference type="SAM" id="MobiDB-lite"/>
    </source>
</evidence>
<feature type="transmembrane region" description="Helical" evidence="9">
    <location>
        <begin position="153"/>
        <end position="171"/>
    </location>
</feature>
<feature type="compositionally biased region" description="Basic and acidic residues" evidence="8">
    <location>
        <begin position="10"/>
        <end position="22"/>
    </location>
</feature>
<evidence type="ECO:0000256" key="3">
    <source>
        <dbReference type="ARBA" id="ARBA00022676"/>
    </source>
</evidence>
<evidence type="ECO:0000256" key="6">
    <source>
        <dbReference type="ARBA" id="ARBA00022989"/>
    </source>
</evidence>
<feature type="transmembrane region" description="Helical" evidence="9">
    <location>
        <begin position="127"/>
        <end position="146"/>
    </location>
</feature>
<dbReference type="EMBL" id="BMMM01000006">
    <property type="protein sequence ID" value="GGN65294.1"/>
    <property type="molecule type" value="Genomic_DNA"/>
</dbReference>
<proteinExistence type="predicted"/>
<evidence type="ECO:0000259" key="10">
    <source>
        <dbReference type="Pfam" id="PF13231"/>
    </source>
</evidence>
<sequence>MATLSPTAPRTDDDPAREAQHGDRKATAVRLWGWPAMATLLLAMYRIGEPLLGRDELTSWDMSGRSVGQVLATVQRVDGVMGTYYLILHAWTSVFGDSALALRMPSALAMTGAACCVALVGRRLFGHRAGLAAGLLFALIPGVSRFAHEARPYALVMLAVILSALLLLRALDRPGSPWRWAGYALALTAVGLFHLIALTCLIGHLVLVAMRARRDRRTWLGFGCAVLAGVVWLVPVVVLGRAQTARQIWWITKPESWDLIDIWSQLFYSGLCAGTVLLLALVACQARRDAVVFCTVSAVAPVLLIWAVSHGHVSYFYFRYMLFTLPALAMLAGAGLATGARSRRVIASVLAALTLLTLSDQKSMREPLAHYWPGGPDFAAAARTIQQGYASGDAIVYNRVQEEALSLGVSYYLPRDLKLRDVFLSESPIRRNDLAATECLEPARCLRGEKRIWVVVEGNAPDPLHGLPPTQAAALQAHYKVSEEARPTGLTVSLLVRTSRTS</sequence>
<protein>
    <recommendedName>
        <fullName evidence="10">Glycosyltransferase RgtA/B/C/D-like domain-containing protein</fullName>
    </recommendedName>
</protein>
<evidence type="ECO:0000256" key="1">
    <source>
        <dbReference type="ARBA" id="ARBA00004651"/>
    </source>
</evidence>
<comment type="caution">
    <text evidence="11">The sequence shown here is derived from an EMBL/GenBank/DDBJ whole genome shotgun (WGS) entry which is preliminary data.</text>
</comment>
<keyword evidence="2" id="KW-1003">Cell membrane</keyword>
<feature type="transmembrane region" description="Helical" evidence="9">
    <location>
        <begin position="262"/>
        <end position="283"/>
    </location>
</feature>
<evidence type="ECO:0000256" key="9">
    <source>
        <dbReference type="SAM" id="Phobius"/>
    </source>
</evidence>
<evidence type="ECO:0000313" key="11">
    <source>
        <dbReference type="EMBL" id="GGN65294.1"/>
    </source>
</evidence>
<keyword evidence="4" id="KW-0808">Transferase</keyword>
<feature type="transmembrane region" description="Helical" evidence="9">
    <location>
        <begin position="219"/>
        <end position="242"/>
    </location>
</feature>
<evidence type="ECO:0000256" key="5">
    <source>
        <dbReference type="ARBA" id="ARBA00022692"/>
    </source>
</evidence>
<dbReference type="InterPro" id="IPR038731">
    <property type="entry name" value="RgtA/B/C-like"/>
</dbReference>
<evidence type="ECO:0000256" key="4">
    <source>
        <dbReference type="ARBA" id="ARBA00022679"/>
    </source>
</evidence>
<dbReference type="PANTHER" id="PTHR33908:SF3">
    <property type="entry name" value="UNDECAPRENYL PHOSPHATE-ALPHA-4-AMINO-4-DEOXY-L-ARABINOSE ARABINOSYL TRANSFERASE"/>
    <property type="match status" value="1"/>
</dbReference>
<dbReference type="GO" id="GO:0010041">
    <property type="term" value="P:response to iron(III) ion"/>
    <property type="evidence" value="ECO:0007669"/>
    <property type="project" value="TreeGrafter"/>
</dbReference>
<dbReference type="PANTHER" id="PTHR33908">
    <property type="entry name" value="MANNOSYLTRANSFERASE YKCB-RELATED"/>
    <property type="match status" value="1"/>
</dbReference>
<keyword evidence="12" id="KW-1185">Reference proteome</keyword>
<dbReference type="Proteomes" id="UP000600365">
    <property type="component" value="Unassembled WGS sequence"/>
</dbReference>
<organism evidence="11 12">
    <name type="scientific">Streptomyces albiflavescens</name>
    <dbReference type="NCBI Taxonomy" id="1623582"/>
    <lineage>
        <taxon>Bacteria</taxon>
        <taxon>Bacillati</taxon>
        <taxon>Actinomycetota</taxon>
        <taxon>Actinomycetes</taxon>
        <taxon>Kitasatosporales</taxon>
        <taxon>Streptomycetaceae</taxon>
        <taxon>Streptomyces</taxon>
    </lineage>
</organism>
<comment type="subcellular location">
    <subcellularLocation>
        <location evidence="1">Cell membrane</location>
        <topology evidence="1">Multi-pass membrane protein</topology>
    </subcellularLocation>
</comment>
<dbReference type="GO" id="GO:0005886">
    <property type="term" value="C:plasma membrane"/>
    <property type="evidence" value="ECO:0007669"/>
    <property type="project" value="UniProtKB-SubCell"/>
</dbReference>
<feature type="transmembrane region" description="Helical" evidence="9">
    <location>
        <begin position="100"/>
        <end position="121"/>
    </location>
</feature>
<dbReference type="Pfam" id="PF13231">
    <property type="entry name" value="PMT_2"/>
    <property type="match status" value="1"/>
</dbReference>
<evidence type="ECO:0000256" key="2">
    <source>
        <dbReference type="ARBA" id="ARBA00022475"/>
    </source>
</evidence>
<accession>A0A917Y2R6</accession>
<feature type="domain" description="Glycosyltransferase RgtA/B/C/D-like" evidence="10">
    <location>
        <begin position="86"/>
        <end position="237"/>
    </location>
</feature>
<feature type="region of interest" description="Disordered" evidence="8">
    <location>
        <begin position="1"/>
        <end position="22"/>
    </location>
</feature>
<evidence type="ECO:0000256" key="7">
    <source>
        <dbReference type="ARBA" id="ARBA00023136"/>
    </source>
</evidence>